<evidence type="ECO:0000256" key="3">
    <source>
        <dbReference type="ARBA" id="ARBA00022692"/>
    </source>
</evidence>
<evidence type="ECO:0000256" key="1">
    <source>
        <dbReference type="ARBA" id="ARBA00004141"/>
    </source>
</evidence>
<organism evidence="11 12">
    <name type="scientific">Tachysurus vachellii</name>
    <name type="common">Darkbarbel catfish</name>
    <name type="synonym">Pelteobagrus vachellii</name>
    <dbReference type="NCBI Taxonomy" id="175792"/>
    <lineage>
        <taxon>Eukaryota</taxon>
        <taxon>Metazoa</taxon>
        <taxon>Chordata</taxon>
        <taxon>Craniata</taxon>
        <taxon>Vertebrata</taxon>
        <taxon>Euteleostomi</taxon>
        <taxon>Actinopterygii</taxon>
        <taxon>Neopterygii</taxon>
        <taxon>Teleostei</taxon>
        <taxon>Ostariophysi</taxon>
        <taxon>Siluriformes</taxon>
        <taxon>Bagridae</taxon>
        <taxon>Tachysurus</taxon>
    </lineage>
</organism>
<evidence type="ECO:0000256" key="7">
    <source>
        <dbReference type="ARBA" id="ARBA00023170"/>
    </source>
</evidence>
<sequence length="352" mass="39349">MANVLILDAILFGILVFSGILGNILVIFTVVLCSMESSSHHMPPSDMILLNLSLANLLISLFRTVPIFISDLGLEVYLETNWCRVFMLLWVWWRSVGCWTTLGLSIFHYTTLRRKHVAMGPMAYQKDHRRVVLALGLIWGGNLVFSLPAAIYSKHVSGNSTSEIMVISCNTRPLLGCMWEFPSKQEGTAFASISLALNEVLPMLLMVSTNLAILRVLAKHIRIVTTGVESGASHVQMERKAGHVIMTLVLLFIVSWVMQVAAVTYYNYDRGVHAEGLLTISQFSASVFVGFSPMVVAFGHGKLRRRIRAMVQELYVWVGCRTTASEDKKKKKVLESTTVSYKQDTQTKKVTM</sequence>
<keyword evidence="3 9" id="KW-0812">Transmembrane</keyword>
<evidence type="ECO:0000256" key="8">
    <source>
        <dbReference type="ARBA" id="ARBA00023224"/>
    </source>
</evidence>
<protein>
    <recommendedName>
        <fullName evidence="10">G-protein coupled receptors family 1 profile domain-containing protein</fullName>
    </recommendedName>
</protein>
<gene>
    <name evidence="11" type="ORF">Q7C36_020473</name>
</gene>
<evidence type="ECO:0000256" key="5">
    <source>
        <dbReference type="ARBA" id="ARBA00023040"/>
    </source>
</evidence>
<keyword evidence="12" id="KW-1185">Reference proteome</keyword>
<feature type="transmembrane region" description="Helical" evidence="9">
    <location>
        <begin position="6"/>
        <end position="35"/>
    </location>
</feature>
<comment type="caution">
    <text evidence="11">The sequence shown here is derived from an EMBL/GenBank/DDBJ whole genome shotgun (WGS) entry which is preliminary data.</text>
</comment>
<feature type="transmembrane region" description="Helical" evidence="9">
    <location>
        <begin position="189"/>
        <end position="213"/>
    </location>
</feature>
<evidence type="ECO:0000256" key="9">
    <source>
        <dbReference type="SAM" id="Phobius"/>
    </source>
</evidence>
<keyword evidence="7" id="KW-0675">Receptor</keyword>
<dbReference type="InterPro" id="IPR017452">
    <property type="entry name" value="GPCR_Rhodpsn_7TM"/>
</dbReference>
<name>A0AA88IUW8_TACVA</name>
<reference evidence="11" key="1">
    <citation type="submission" date="2023-08" db="EMBL/GenBank/DDBJ databases">
        <title>Pelteobagrus vachellii genome.</title>
        <authorList>
            <person name="Liu H."/>
        </authorList>
    </citation>
    <scope>NUCLEOTIDE SEQUENCE</scope>
    <source>
        <strain evidence="11">PRFRI_2022a</strain>
        <tissue evidence="11">Muscle</tissue>
    </source>
</reference>
<dbReference type="Pfam" id="PF00001">
    <property type="entry name" value="7tm_1"/>
    <property type="match status" value="1"/>
</dbReference>
<dbReference type="GO" id="GO:0004930">
    <property type="term" value="F:G protein-coupled receptor activity"/>
    <property type="evidence" value="ECO:0007669"/>
    <property type="project" value="UniProtKB-KW"/>
</dbReference>
<feature type="transmembrane region" description="Helical" evidence="9">
    <location>
        <begin position="89"/>
        <end position="110"/>
    </location>
</feature>
<comment type="subcellular location">
    <subcellularLocation>
        <location evidence="1">Membrane</location>
        <topology evidence="1">Multi-pass membrane protein</topology>
    </subcellularLocation>
</comment>
<dbReference type="PROSITE" id="PS50262">
    <property type="entry name" value="G_PROTEIN_RECEP_F1_2"/>
    <property type="match status" value="1"/>
</dbReference>
<dbReference type="EMBL" id="JAVHJS010000022">
    <property type="protein sequence ID" value="KAK2821130.1"/>
    <property type="molecule type" value="Genomic_DNA"/>
</dbReference>
<evidence type="ECO:0000256" key="6">
    <source>
        <dbReference type="ARBA" id="ARBA00023136"/>
    </source>
</evidence>
<feature type="transmembrane region" description="Helical" evidence="9">
    <location>
        <begin position="131"/>
        <end position="152"/>
    </location>
</feature>
<accession>A0AA88IUW8</accession>
<dbReference type="AlphaFoldDB" id="A0AA88IUW8"/>
<keyword evidence="5" id="KW-0297">G-protein coupled receptor</keyword>
<evidence type="ECO:0000256" key="2">
    <source>
        <dbReference type="ARBA" id="ARBA00022606"/>
    </source>
</evidence>
<dbReference type="PANTHER" id="PTHR11394:SF72">
    <property type="entry name" value="OLFACTORY RECEPTOR CLASS A-LIKE PROTEIN 4"/>
    <property type="match status" value="1"/>
</dbReference>
<feature type="domain" description="G-protein coupled receptors family 1 profile" evidence="10">
    <location>
        <begin position="22"/>
        <end position="296"/>
    </location>
</feature>
<evidence type="ECO:0000256" key="4">
    <source>
        <dbReference type="ARBA" id="ARBA00022989"/>
    </source>
</evidence>
<evidence type="ECO:0000313" key="11">
    <source>
        <dbReference type="EMBL" id="KAK2821130.1"/>
    </source>
</evidence>
<dbReference type="Proteomes" id="UP001187315">
    <property type="component" value="Unassembled WGS sequence"/>
</dbReference>
<dbReference type="SUPFAM" id="SSF81321">
    <property type="entry name" value="Family A G protein-coupled receptor-like"/>
    <property type="match status" value="1"/>
</dbReference>
<proteinExistence type="predicted"/>
<dbReference type="PRINTS" id="PR00237">
    <property type="entry name" value="GPCRRHODOPSN"/>
</dbReference>
<evidence type="ECO:0000313" key="12">
    <source>
        <dbReference type="Proteomes" id="UP001187315"/>
    </source>
</evidence>
<keyword evidence="2" id="KW-0716">Sensory transduction</keyword>
<feature type="transmembrane region" description="Helical" evidence="9">
    <location>
        <begin position="47"/>
        <end position="69"/>
    </location>
</feature>
<dbReference type="GO" id="GO:0016020">
    <property type="term" value="C:membrane"/>
    <property type="evidence" value="ECO:0007669"/>
    <property type="project" value="UniProtKB-SubCell"/>
</dbReference>
<keyword evidence="8" id="KW-0807">Transducer</keyword>
<dbReference type="CDD" id="cd00637">
    <property type="entry name" value="7tm_classA_rhodopsin-like"/>
    <property type="match status" value="1"/>
</dbReference>
<feature type="transmembrane region" description="Helical" evidence="9">
    <location>
        <begin position="244"/>
        <end position="268"/>
    </location>
</feature>
<dbReference type="InterPro" id="IPR000276">
    <property type="entry name" value="GPCR_Rhodpsn"/>
</dbReference>
<keyword evidence="6 9" id="KW-0472">Membrane</keyword>
<evidence type="ECO:0000259" key="10">
    <source>
        <dbReference type="PROSITE" id="PS50262"/>
    </source>
</evidence>
<dbReference type="PANTHER" id="PTHR11394">
    <property type="entry name" value="TASTE RECEPTOR TYPE 2"/>
    <property type="match status" value="1"/>
</dbReference>
<feature type="transmembrane region" description="Helical" evidence="9">
    <location>
        <begin position="280"/>
        <end position="300"/>
    </location>
</feature>
<dbReference type="Gene3D" id="1.20.1070.10">
    <property type="entry name" value="Rhodopsin 7-helix transmembrane proteins"/>
    <property type="match status" value="1"/>
</dbReference>
<keyword evidence="4 9" id="KW-1133">Transmembrane helix</keyword>